<sequence length="364" mass="41339">MLVPNPKLVPLTLSDDERRVLEGWTRRRTTAQALALRARIVLTCAETGESNTVVAQRLNLGRQTVATWRARFLRDRLDGLSDEPRPGRPRTITDDQVEQIVVTTLESKPANATHWSTRSLATRVGMSQSAVSRIWRAFGLKPHKIDTFKISKDPLFVDKVRDVVGLYLDPPAKAVVLCVDEKTGIQALDRSAPVLPMLPGVPERQSFDYIRHGTTSLFAALEIATGQVISAVKRRHRHQEFLAFLRTIDRNVPAGLDVHVILDNLSTHKTPAVRTWLLKHPRFHLHFTPTSSSWLNLVERFFAEITVKLLRRGVHRSVTALEKDIRSWIEQWNTNPKPYVWTRTADQILESLAAYCQRINDSGH</sequence>
<evidence type="ECO:0000313" key="2">
    <source>
        <dbReference type="EMBL" id="GHH42165.1"/>
    </source>
</evidence>
<dbReference type="Pfam" id="PF13565">
    <property type="entry name" value="HTH_32"/>
    <property type="match status" value="1"/>
</dbReference>
<dbReference type="EMBL" id="BNAR01000005">
    <property type="protein sequence ID" value="GHH42165.1"/>
    <property type="molecule type" value="Genomic_DNA"/>
</dbReference>
<comment type="caution">
    <text evidence="2">The sequence shown here is derived from an EMBL/GenBank/DDBJ whole genome shotgun (WGS) entry which is preliminary data.</text>
</comment>
<dbReference type="Proteomes" id="UP000605568">
    <property type="component" value="Unassembled WGS sequence"/>
</dbReference>
<dbReference type="InterPro" id="IPR012337">
    <property type="entry name" value="RNaseH-like_sf"/>
</dbReference>
<dbReference type="Gene3D" id="3.30.420.10">
    <property type="entry name" value="Ribonuclease H-like superfamily/Ribonuclease H"/>
    <property type="match status" value="1"/>
</dbReference>
<dbReference type="InterPro" id="IPR009057">
    <property type="entry name" value="Homeodomain-like_sf"/>
</dbReference>
<dbReference type="NCBIfam" id="NF033545">
    <property type="entry name" value="transpos_IS630"/>
    <property type="match status" value="1"/>
</dbReference>
<evidence type="ECO:0000259" key="1">
    <source>
        <dbReference type="Pfam" id="PF13358"/>
    </source>
</evidence>
<reference evidence="3" key="1">
    <citation type="journal article" date="2019" name="Int. J. Syst. Evol. Microbiol.">
        <title>The Global Catalogue of Microorganisms (GCM) 10K type strain sequencing project: providing services to taxonomists for standard genome sequencing and annotation.</title>
        <authorList>
            <consortium name="The Broad Institute Genomics Platform"/>
            <consortium name="The Broad Institute Genome Sequencing Center for Infectious Disease"/>
            <person name="Wu L."/>
            <person name="Ma J."/>
        </authorList>
    </citation>
    <scope>NUCLEOTIDE SEQUENCE [LARGE SCALE GENOMIC DNA]</scope>
    <source>
        <strain evidence="3">CGMCC 4.7367</strain>
    </source>
</reference>
<dbReference type="InterPro" id="IPR047655">
    <property type="entry name" value="Transpos_IS630-like"/>
</dbReference>
<organism evidence="2 3">
    <name type="scientific">Lentzea cavernae</name>
    <dbReference type="NCBI Taxonomy" id="2020703"/>
    <lineage>
        <taxon>Bacteria</taxon>
        <taxon>Bacillati</taxon>
        <taxon>Actinomycetota</taxon>
        <taxon>Actinomycetes</taxon>
        <taxon>Pseudonocardiales</taxon>
        <taxon>Pseudonocardiaceae</taxon>
        <taxon>Lentzea</taxon>
    </lineage>
</organism>
<feature type="domain" description="Tc1-like transposase DDE" evidence="1">
    <location>
        <begin position="176"/>
        <end position="318"/>
    </location>
</feature>
<proteinExistence type="predicted"/>
<name>A0ABQ3MHZ6_9PSEU</name>
<dbReference type="SUPFAM" id="SSF53098">
    <property type="entry name" value="Ribonuclease H-like"/>
    <property type="match status" value="1"/>
</dbReference>
<evidence type="ECO:0000313" key="3">
    <source>
        <dbReference type="Proteomes" id="UP000605568"/>
    </source>
</evidence>
<dbReference type="InterPro" id="IPR052702">
    <property type="entry name" value="MscS-like_channel"/>
</dbReference>
<dbReference type="InterPro" id="IPR038717">
    <property type="entry name" value="Tc1-like_DDE_dom"/>
</dbReference>
<protein>
    <submittedName>
        <fullName evidence="2">IS630 family transposase</fullName>
    </submittedName>
</protein>
<dbReference type="PANTHER" id="PTHR30347:SF1">
    <property type="entry name" value="MECHANOSENSITIVE CHANNEL MSCK"/>
    <property type="match status" value="1"/>
</dbReference>
<keyword evidence="3" id="KW-1185">Reference proteome</keyword>
<dbReference type="InterPro" id="IPR036397">
    <property type="entry name" value="RNaseH_sf"/>
</dbReference>
<gene>
    <name evidence="2" type="ORF">GCM10017774_38010</name>
</gene>
<dbReference type="SUPFAM" id="SSF46689">
    <property type="entry name" value="Homeodomain-like"/>
    <property type="match status" value="1"/>
</dbReference>
<dbReference type="Pfam" id="PF13358">
    <property type="entry name" value="DDE_3"/>
    <property type="match status" value="1"/>
</dbReference>
<accession>A0ABQ3MHZ6</accession>
<dbReference type="PANTHER" id="PTHR30347">
    <property type="entry name" value="POTASSIUM CHANNEL RELATED"/>
    <property type="match status" value="1"/>
</dbReference>